<gene>
    <name evidence="1" type="ORF">Esi_0174_0059</name>
</gene>
<protein>
    <recommendedName>
        <fullName evidence="3">Sulfotransferase family protein</fullName>
    </recommendedName>
</protein>
<evidence type="ECO:0008006" key="3">
    <source>
        <dbReference type="Google" id="ProtNLM"/>
    </source>
</evidence>
<evidence type="ECO:0000313" key="2">
    <source>
        <dbReference type="Proteomes" id="UP000002630"/>
    </source>
</evidence>
<name>D8LGP0_ECTSI</name>
<evidence type="ECO:0000313" key="1">
    <source>
        <dbReference type="EMBL" id="CBN75782.1"/>
    </source>
</evidence>
<dbReference type="EMBL" id="FN648244">
    <property type="protein sequence ID" value="CBN75782.1"/>
    <property type="molecule type" value="Genomic_DNA"/>
</dbReference>
<dbReference type="InParanoid" id="D8LGP0"/>
<dbReference type="Gene3D" id="3.40.50.300">
    <property type="entry name" value="P-loop containing nucleotide triphosphate hydrolases"/>
    <property type="match status" value="1"/>
</dbReference>
<keyword evidence="2" id="KW-1185">Reference proteome</keyword>
<dbReference type="EMBL" id="FN649729">
    <property type="protein sequence ID" value="CBN75782.1"/>
    <property type="molecule type" value="Genomic_DNA"/>
</dbReference>
<reference evidence="1 2" key="1">
    <citation type="journal article" date="2010" name="Nature">
        <title>The Ectocarpus genome and the independent evolution of multicellularity in brown algae.</title>
        <authorList>
            <person name="Cock J.M."/>
            <person name="Sterck L."/>
            <person name="Rouze P."/>
            <person name="Scornet D."/>
            <person name="Allen A.E."/>
            <person name="Amoutzias G."/>
            <person name="Anthouard V."/>
            <person name="Artiguenave F."/>
            <person name="Aury J.M."/>
            <person name="Badger J.H."/>
            <person name="Beszteri B."/>
            <person name="Billiau K."/>
            <person name="Bonnet E."/>
            <person name="Bothwell J.H."/>
            <person name="Bowler C."/>
            <person name="Boyen C."/>
            <person name="Brownlee C."/>
            <person name="Carrano C.J."/>
            <person name="Charrier B."/>
            <person name="Cho G.Y."/>
            <person name="Coelho S.M."/>
            <person name="Collen J."/>
            <person name="Corre E."/>
            <person name="Da Silva C."/>
            <person name="Delage L."/>
            <person name="Delaroque N."/>
            <person name="Dittami S.M."/>
            <person name="Doulbeau S."/>
            <person name="Elias M."/>
            <person name="Farnham G."/>
            <person name="Gachon C.M."/>
            <person name="Gschloessl B."/>
            <person name="Heesch S."/>
            <person name="Jabbari K."/>
            <person name="Jubin C."/>
            <person name="Kawai H."/>
            <person name="Kimura K."/>
            <person name="Kloareg B."/>
            <person name="Kupper F.C."/>
            <person name="Lang D."/>
            <person name="Le Bail A."/>
            <person name="Leblanc C."/>
            <person name="Lerouge P."/>
            <person name="Lohr M."/>
            <person name="Lopez P.J."/>
            <person name="Martens C."/>
            <person name="Maumus F."/>
            <person name="Michel G."/>
            <person name="Miranda-Saavedra D."/>
            <person name="Morales J."/>
            <person name="Moreau H."/>
            <person name="Motomura T."/>
            <person name="Nagasato C."/>
            <person name="Napoli C.A."/>
            <person name="Nelson D.R."/>
            <person name="Nyvall-Collen P."/>
            <person name="Peters A.F."/>
            <person name="Pommier C."/>
            <person name="Potin P."/>
            <person name="Poulain J."/>
            <person name="Quesneville H."/>
            <person name="Read B."/>
            <person name="Rensing S.A."/>
            <person name="Ritter A."/>
            <person name="Rousvoal S."/>
            <person name="Samanta M."/>
            <person name="Samson G."/>
            <person name="Schroeder D.C."/>
            <person name="Segurens B."/>
            <person name="Strittmatter M."/>
            <person name="Tonon T."/>
            <person name="Tregear J.W."/>
            <person name="Valentin K."/>
            <person name="von Dassow P."/>
            <person name="Yamagishi T."/>
            <person name="Van de Peer Y."/>
            <person name="Wincker P."/>
        </authorList>
    </citation>
    <scope>NUCLEOTIDE SEQUENCE [LARGE SCALE GENOMIC DNA]</scope>
    <source>
        <strain evidence="2">Ec32 / CCAP1310/4</strain>
    </source>
</reference>
<dbReference type="InterPro" id="IPR027417">
    <property type="entry name" value="P-loop_NTPase"/>
</dbReference>
<sequence length="201" mass="22573">MTIRKIMHPPKGDLDGGGNIVGYGTDEWRQGHALIEGVYVPNLLDEQRYRIATGGYVEALRRSPGVAESCQYFTVSRHPANRVVSAYYYCRNPRHSWDPLHASSVKLLRDNSKAVGVVEEFDSKMALFDRAGVTPGTRWAATYRKLGVANKNEAPDTEQSTAPRHALLSEEIKPYLRLAILLYDHAMVVFHDLTRQHGIVP</sequence>
<accession>D8LGP0</accession>
<proteinExistence type="predicted"/>
<dbReference type="OrthoDB" id="10010208at2759"/>
<dbReference type="Proteomes" id="UP000002630">
    <property type="component" value="Linkage Group LG04"/>
</dbReference>
<dbReference type="AlphaFoldDB" id="D8LGP0"/>
<organism evidence="1 2">
    <name type="scientific">Ectocarpus siliculosus</name>
    <name type="common">Brown alga</name>
    <name type="synonym">Conferva siliculosa</name>
    <dbReference type="NCBI Taxonomy" id="2880"/>
    <lineage>
        <taxon>Eukaryota</taxon>
        <taxon>Sar</taxon>
        <taxon>Stramenopiles</taxon>
        <taxon>Ochrophyta</taxon>
        <taxon>PX clade</taxon>
        <taxon>Phaeophyceae</taxon>
        <taxon>Ectocarpales</taxon>
        <taxon>Ectocarpaceae</taxon>
        <taxon>Ectocarpus</taxon>
    </lineage>
</organism>